<dbReference type="AlphaFoldDB" id="A6KKZ4"/>
<proteinExistence type="predicted"/>
<feature type="transmembrane region" description="Helical" evidence="1">
    <location>
        <begin position="12"/>
        <end position="28"/>
    </location>
</feature>
<dbReference type="Proteomes" id="UP000234681">
    <property type="component" value="Chromosome 3"/>
</dbReference>
<evidence type="ECO:0000313" key="3">
    <source>
        <dbReference type="Proteomes" id="UP000234681"/>
    </source>
</evidence>
<organism evidence="2 3">
    <name type="scientific">Rattus norvegicus</name>
    <name type="common">Rat</name>
    <dbReference type="NCBI Taxonomy" id="10116"/>
    <lineage>
        <taxon>Eukaryota</taxon>
        <taxon>Metazoa</taxon>
        <taxon>Chordata</taxon>
        <taxon>Craniata</taxon>
        <taxon>Vertebrata</taxon>
        <taxon>Euteleostomi</taxon>
        <taxon>Mammalia</taxon>
        <taxon>Eutheria</taxon>
        <taxon>Euarchontoglires</taxon>
        <taxon>Glires</taxon>
        <taxon>Rodentia</taxon>
        <taxon>Myomorpha</taxon>
        <taxon>Muroidea</taxon>
        <taxon>Muridae</taxon>
        <taxon>Murinae</taxon>
        <taxon>Rattus</taxon>
    </lineage>
</organism>
<protein>
    <submittedName>
        <fullName evidence="2">RCG40849</fullName>
    </submittedName>
</protein>
<evidence type="ECO:0000313" key="2">
    <source>
        <dbReference type="EMBL" id="EDL85122.1"/>
    </source>
</evidence>
<keyword evidence="1" id="KW-1133">Transmembrane helix</keyword>
<keyword evidence="1" id="KW-0472">Membrane</keyword>
<evidence type="ECO:0000256" key="1">
    <source>
        <dbReference type="SAM" id="Phobius"/>
    </source>
</evidence>
<accession>A6KKZ4</accession>
<keyword evidence="1" id="KW-0812">Transmembrane</keyword>
<name>A6KKZ4_RAT</name>
<sequence length="50" mass="5652">MHSHTPLIFSRTFYQVCFLPGISLWILASNLSRCRGLNCPSAISLDFSCF</sequence>
<gene>
    <name evidence="2" type="ORF">rCG_40849</name>
</gene>
<dbReference type="EMBL" id="CH474062">
    <property type="protein sequence ID" value="EDL85122.1"/>
    <property type="molecule type" value="Genomic_DNA"/>
</dbReference>
<reference evidence="2 3" key="1">
    <citation type="submission" date="2005-09" db="EMBL/GenBank/DDBJ databases">
        <authorList>
            <person name="Mural R.J."/>
            <person name="Li P.W."/>
            <person name="Adams M.D."/>
            <person name="Amanatides P.G."/>
            <person name="Baden-Tillson H."/>
            <person name="Barnstead M."/>
            <person name="Chin S.H."/>
            <person name="Dew I."/>
            <person name="Evans C.A."/>
            <person name="Ferriera S."/>
            <person name="Flanigan M."/>
            <person name="Fosler C."/>
            <person name="Glodek A."/>
            <person name="Gu Z."/>
            <person name="Holt R.A."/>
            <person name="Jennings D."/>
            <person name="Kraft C.L."/>
            <person name="Lu F."/>
            <person name="Nguyen T."/>
            <person name="Nusskern D.R."/>
            <person name="Pfannkoch C.M."/>
            <person name="Sitter C."/>
            <person name="Sutton G.G."/>
            <person name="Venter J.C."/>
            <person name="Wang Z."/>
            <person name="Woodage T."/>
            <person name="Zheng X.H."/>
            <person name="Zhong F."/>
        </authorList>
    </citation>
    <scope>NUCLEOTIDE SEQUENCE [LARGE SCALE GENOMIC DNA]</scope>
    <source>
        <strain>BN</strain>
        <strain evidence="3">Sprague-Dawley</strain>
    </source>
</reference>